<dbReference type="STRING" id="945543.VIBR0546_15891"/>
<dbReference type="InterPro" id="IPR025405">
    <property type="entry name" value="DUF4131"/>
</dbReference>
<keyword evidence="2" id="KW-1003">Cell membrane</keyword>
<comment type="caution">
    <text evidence="8">The sequence shown here is derived from an EMBL/GenBank/DDBJ whole genome shotgun (WGS) entry which is preliminary data.</text>
</comment>
<evidence type="ECO:0000256" key="1">
    <source>
        <dbReference type="ARBA" id="ARBA00004651"/>
    </source>
</evidence>
<comment type="subcellular location">
    <subcellularLocation>
        <location evidence="1">Cell membrane</location>
        <topology evidence="1">Multi-pass membrane protein</topology>
    </subcellularLocation>
</comment>
<dbReference type="Proteomes" id="UP000004371">
    <property type="component" value="Unassembled WGS sequence"/>
</dbReference>
<feature type="transmembrane region" description="Helical" evidence="6">
    <location>
        <begin position="257"/>
        <end position="276"/>
    </location>
</feature>
<feature type="transmembrane region" description="Helical" evidence="6">
    <location>
        <begin position="390"/>
        <end position="421"/>
    </location>
</feature>
<dbReference type="OrthoDB" id="9761531at2"/>
<organism evidence="8 9">
    <name type="scientific">Vibrio brasiliensis LMG 20546</name>
    <dbReference type="NCBI Taxonomy" id="945543"/>
    <lineage>
        <taxon>Bacteria</taxon>
        <taxon>Pseudomonadati</taxon>
        <taxon>Pseudomonadota</taxon>
        <taxon>Gammaproteobacteria</taxon>
        <taxon>Vibrionales</taxon>
        <taxon>Vibrionaceae</taxon>
        <taxon>Vibrio</taxon>
        <taxon>Vibrio oreintalis group</taxon>
    </lineage>
</organism>
<evidence type="ECO:0000256" key="4">
    <source>
        <dbReference type="ARBA" id="ARBA00022989"/>
    </source>
</evidence>
<dbReference type="EMBL" id="AEVS01000045">
    <property type="protein sequence ID" value="EGA66436.1"/>
    <property type="molecule type" value="Genomic_DNA"/>
</dbReference>
<dbReference type="InterPro" id="IPR001279">
    <property type="entry name" value="Metallo-B-lactamas"/>
</dbReference>
<dbReference type="SMART" id="SM00849">
    <property type="entry name" value="Lactamase_B"/>
    <property type="match status" value="1"/>
</dbReference>
<protein>
    <submittedName>
        <fullName evidence="8">ComEC/rec2 family protein</fullName>
    </submittedName>
</protein>
<dbReference type="AlphaFoldDB" id="E8LSI9"/>
<feature type="transmembrane region" description="Helical" evidence="6">
    <location>
        <begin position="52"/>
        <end position="70"/>
    </location>
</feature>
<feature type="transmembrane region" description="Helical" evidence="6">
    <location>
        <begin position="355"/>
        <end position="378"/>
    </location>
</feature>
<reference evidence="8 9" key="1">
    <citation type="journal article" date="2012" name="Int. J. Syst. Evol. Microbiol.">
        <title>Vibrio caribbeanicus sp. nov., isolated from the marine sponge Scleritoderma cyanea.</title>
        <authorList>
            <person name="Hoffmann M."/>
            <person name="Monday S.R."/>
            <person name="Allard M.W."/>
            <person name="Strain E.A."/>
            <person name="Whittaker P."/>
            <person name="Naum M."/>
            <person name="McCarthy P.J."/>
            <person name="Lopez J.V."/>
            <person name="Fischer M."/>
            <person name="Brown E.W."/>
        </authorList>
    </citation>
    <scope>NUCLEOTIDE SEQUENCE [LARGE SCALE GENOMIC DNA]</scope>
    <source>
        <strain evidence="8 9">LMG 20546</strain>
    </source>
</reference>
<sequence>MTLYLNYWTLISFSLLITTSPYWPSMPHWHFAVLPLTVLLASVKYRKVRYSVGLALACVVILVHGNLLRYKTEMLFQSGQDITITADVDSLFKPINYGFQGIVIVRSINGQALTSLARPKVRLKGPVRLEPGDEISARVKIDPIYGLMNQVGFDAEKYALGHSVVGVARVNAKQSFYTVSEGSLRSVLINRMAQQTRGLESQGMIRALVFGLRDQISSPTWQQLKQSGLSHLISISGLHIAIAFAIGWAIGRFVMRLHYAMSLMPVVLGLGLAWGYAWLAGFSIPTQRAVLTCCLLVIIHYRSGRVPNSYKWLLVLAGMLIISPFSVVSSSLWMSMYAVAVIMLCQSLTSNSQSWLMGMVKLQFALVIAMAPIVVYYFQGVSVGSVAYNLLFVPWFSWLVMPLAFVALSAMLAGVGTSWLWSAVDWSLYPVNWMLIRSEWGWYQLSQWQLKWLLTGLFVFSLLWLIRRKAMLLIMSMLVLSSINWSATPSWQLTTLDVGHGLAVVVEQDEQALLYDTGAGWETSSIAEQVITPYLIQQGIDNLNYFIISHFDNDHAGGWQDVVTRWQPKTLISSQQLTVGQGCTRGKRWRWQQIEIEALWPPNQVERAYNAHSCVVRVTHLSQGSSVLLSGDIDSVAEWLLMRQGDDLSTNLVVVPHHGSDTSSVAEFVAALSPGIAIASTAYKGRWNLPNQQVVSRYEKSGANWFDTGHDGQITVKFYPNHTSVRSLRRLKGQTWYRQMLRKGVE</sequence>
<name>E8LSI9_9VIBR</name>
<dbReference type="InterPro" id="IPR004477">
    <property type="entry name" value="ComEC_N"/>
</dbReference>
<dbReference type="RefSeq" id="WP_006878785.1">
    <property type="nucleotide sequence ID" value="NZ_AEVS01000045.1"/>
</dbReference>
<evidence type="ECO:0000259" key="7">
    <source>
        <dbReference type="SMART" id="SM00849"/>
    </source>
</evidence>
<feature type="transmembrane region" description="Helical" evidence="6">
    <location>
        <begin position="313"/>
        <end position="343"/>
    </location>
</feature>
<proteinExistence type="predicted"/>
<evidence type="ECO:0000256" key="5">
    <source>
        <dbReference type="ARBA" id="ARBA00023136"/>
    </source>
</evidence>
<dbReference type="InterPro" id="IPR052159">
    <property type="entry name" value="Competence_DNA_uptake"/>
</dbReference>
<dbReference type="InterPro" id="IPR004797">
    <property type="entry name" value="Competence_ComEC/Rec2"/>
</dbReference>
<dbReference type="CDD" id="cd07731">
    <property type="entry name" value="ComA-like_MBL-fold"/>
    <property type="match status" value="1"/>
</dbReference>
<dbReference type="eggNOG" id="COG0658">
    <property type="taxonomic scope" value="Bacteria"/>
</dbReference>
<dbReference type="PANTHER" id="PTHR30619:SF1">
    <property type="entry name" value="RECOMBINATION PROTEIN 2"/>
    <property type="match status" value="1"/>
</dbReference>
<dbReference type="GO" id="GO:0005886">
    <property type="term" value="C:plasma membrane"/>
    <property type="evidence" value="ECO:0007669"/>
    <property type="project" value="UniProtKB-SubCell"/>
</dbReference>
<keyword evidence="9" id="KW-1185">Reference proteome</keyword>
<dbReference type="eggNOG" id="COG2333">
    <property type="taxonomic scope" value="Bacteria"/>
</dbReference>
<dbReference type="NCBIfam" id="TIGR00360">
    <property type="entry name" value="ComEC_N-term"/>
    <property type="match status" value="1"/>
</dbReference>
<evidence type="ECO:0000313" key="9">
    <source>
        <dbReference type="Proteomes" id="UP000004371"/>
    </source>
</evidence>
<keyword evidence="4 6" id="KW-1133">Transmembrane helix</keyword>
<gene>
    <name evidence="8" type="ORF">VIBR0546_15891</name>
</gene>
<feature type="transmembrane region" description="Helical" evidence="6">
    <location>
        <begin position="441"/>
        <end position="463"/>
    </location>
</feature>
<dbReference type="PANTHER" id="PTHR30619">
    <property type="entry name" value="DNA INTERNALIZATION/COMPETENCE PROTEIN COMEC/REC2"/>
    <property type="match status" value="1"/>
</dbReference>
<evidence type="ECO:0000256" key="6">
    <source>
        <dbReference type="SAM" id="Phobius"/>
    </source>
</evidence>
<dbReference type="Gene3D" id="3.60.15.10">
    <property type="entry name" value="Ribonuclease Z/Hydroxyacylglutathione hydrolase-like"/>
    <property type="match status" value="1"/>
</dbReference>
<dbReference type="Pfam" id="PF00753">
    <property type="entry name" value="Lactamase_B"/>
    <property type="match status" value="1"/>
</dbReference>
<dbReference type="Pfam" id="PF13567">
    <property type="entry name" value="DUF4131"/>
    <property type="match status" value="1"/>
</dbReference>
<evidence type="ECO:0000256" key="3">
    <source>
        <dbReference type="ARBA" id="ARBA00022692"/>
    </source>
</evidence>
<dbReference type="SUPFAM" id="SSF56281">
    <property type="entry name" value="Metallo-hydrolase/oxidoreductase"/>
    <property type="match status" value="1"/>
</dbReference>
<accession>E8LSI9</accession>
<feature type="transmembrane region" description="Helical" evidence="6">
    <location>
        <begin position="7"/>
        <end position="23"/>
    </location>
</feature>
<dbReference type="NCBIfam" id="TIGR00361">
    <property type="entry name" value="ComEC_Rec2"/>
    <property type="match status" value="1"/>
</dbReference>
<evidence type="ECO:0000256" key="2">
    <source>
        <dbReference type="ARBA" id="ARBA00022475"/>
    </source>
</evidence>
<keyword evidence="5 6" id="KW-0472">Membrane</keyword>
<dbReference type="InterPro" id="IPR035681">
    <property type="entry name" value="ComA-like_MBL"/>
</dbReference>
<dbReference type="Pfam" id="PF03772">
    <property type="entry name" value="Competence"/>
    <property type="match status" value="1"/>
</dbReference>
<dbReference type="GO" id="GO:0030420">
    <property type="term" value="P:establishment of competence for transformation"/>
    <property type="evidence" value="ECO:0007669"/>
    <property type="project" value="InterPro"/>
</dbReference>
<dbReference type="InterPro" id="IPR036866">
    <property type="entry name" value="RibonucZ/Hydroxyglut_hydro"/>
</dbReference>
<keyword evidence="3 6" id="KW-0812">Transmembrane</keyword>
<evidence type="ECO:0000313" key="8">
    <source>
        <dbReference type="EMBL" id="EGA66436.1"/>
    </source>
</evidence>
<feature type="transmembrane region" description="Helical" evidence="6">
    <location>
        <begin position="229"/>
        <end position="250"/>
    </location>
</feature>
<feature type="domain" description="Metallo-beta-lactamase" evidence="7">
    <location>
        <begin position="500"/>
        <end position="683"/>
    </location>
</feature>